<protein>
    <submittedName>
        <fullName evidence="5">Response regulator</fullName>
    </submittedName>
</protein>
<reference evidence="5" key="1">
    <citation type="journal article" date="2015" name="ISME J.">
        <title>Draft Genome Sequence of Streptomyces incarnatus NRRL8089, which Produces the Nucleoside Antibiotic Sinefungin.</title>
        <authorList>
            <person name="Oshima K."/>
            <person name="Hattori M."/>
            <person name="Shimizu H."/>
            <person name="Fukuda K."/>
            <person name="Nemoto M."/>
            <person name="Inagaki K."/>
            <person name="Tamura T."/>
        </authorList>
    </citation>
    <scope>NUCLEOTIDE SEQUENCE</scope>
    <source>
        <strain evidence="5">FACHB-1277</strain>
    </source>
</reference>
<dbReference type="PROSITE" id="PS50110">
    <property type="entry name" value="RESPONSE_REGULATORY"/>
    <property type="match status" value="1"/>
</dbReference>
<evidence type="ECO:0000256" key="2">
    <source>
        <dbReference type="ARBA" id="ARBA00023012"/>
    </source>
</evidence>
<dbReference type="SMART" id="SM00448">
    <property type="entry name" value="REC"/>
    <property type="match status" value="1"/>
</dbReference>
<dbReference type="AlphaFoldDB" id="A0A926UTQ9"/>
<dbReference type="GO" id="GO:0000160">
    <property type="term" value="P:phosphorelay signal transduction system"/>
    <property type="evidence" value="ECO:0007669"/>
    <property type="project" value="UniProtKB-KW"/>
</dbReference>
<evidence type="ECO:0000256" key="1">
    <source>
        <dbReference type="ARBA" id="ARBA00022553"/>
    </source>
</evidence>
<dbReference type="InterPro" id="IPR001789">
    <property type="entry name" value="Sig_transdc_resp-reg_receiver"/>
</dbReference>
<proteinExistence type="predicted"/>
<reference evidence="5" key="2">
    <citation type="submission" date="2020-08" db="EMBL/GenBank/DDBJ databases">
        <authorList>
            <person name="Chen M."/>
            <person name="Teng W."/>
            <person name="Zhao L."/>
            <person name="Hu C."/>
            <person name="Zhou Y."/>
            <person name="Han B."/>
            <person name="Song L."/>
            <person name="Shu W."/>
        </authorList>
    </citation>
    <scope>NUCLEOTIDE SEQUENCE</scope>
    <source>
        <strain evidence="5">FACHB-1277</strain>
    </source>
</reference>
<keyword evidence="1 3" id="KW-0597">Phosphoprotein</keyword>
<dbReference type="Gene3D" id="3.40.50.2300">
    <property type="match status" value="1"/>
</dbReference>
<dbReference type="PANTHER" id="PTHR45339:SF1">
    <property type="entry name" value="HYBRID SIGNAL TRANSDUCTION HISTIDINE KINASE J"/>
    <property type="match status" value="1"/>
</dbReference>
<sequence>MNSPNIPHPPLQLKILLAEDNPINQKVATRILSHLGHQADVVANGREAIIAIANKFYDLILMDIQMPEMDGLMAAQHIRQLEVTSHSAPITIIAMTANATDEDRELCRKAGMDDYLTKPIQIDKLKAILQSFSPRTT</sequence>
<dbReference type="InterPro" id="IPR011006">
    <property type="entry name" value="CheY-like_superfamily"/>
</dbReference>
<comment type="caution">
    <text evidence="5">The sequence shown here is derived from an EMBL/GenBank/DDBJ whole genome shotgun (WGS) entry which is preliminary data.</text>
</comment>
<feature type="modified residue" description="4-aspartylphosphate" evidence="3">
    <location>
        <position position="63"/>
    </location>
</feature>
<gene>
    <name evidence="5" type="ORF">H6F44_13795</name>
</gene>
<feature type="domain" description="Response regulatory" evidence="4">
    <location>
        <begin position="14"/>
        <end position="133"/>
    </location>
</feature>
<evidence type="ECO:0000256" key="3">
    <source>
        <dbReference type="PROSITE-ProRule" id="PRU00169"/>
    </source>
</evidence>
<dbReference type="Proteomes" id="UP000631421">
    <property type="component" value="Unassembled WGS sequence"/>
</dbReference>
<name>A0A926UTQ9_9CYAN</name>
<keyword evidence="2" id="KW-0902">Two-component regulatory system</keyword>
<organism evidence="5 6">
    <name type="scientific">Pseudanabaena cinerea FACHB-1277</name>
    <dbReference type="NCBI Taxonomy" id="2949581"/>
    <lineage>
        <taxon>Bacteria</taxon>
        <taxon>Bacillati</taxon>
        <taxon>Cyanobacteriota</taxon>
        <taxon>Cyanophyceae</taxon>
        <taxon>Pseudanabaenales</taxon>
        <taxon>Pseudanabaenaceae</taxon>
        <taxon>Pseudanabaena</taxon>
        <taxon>Pseudanabaena cinerea</taxon>
    </lineage>
</organism>
<accession>A0A926UTQ9</accession>
<evidence type="ECO:0000259" key="4">
    <source>
        <dbReference type="PROSITE" id="PS50110"/>
    </source>
</evidence>
<keyword evidence="6" id="KW-1185">Reference proteome</keyword>
<evidence type="ECO:0000313" key="6">
    <source>
        <dbReference type="Proteomes" id="UP000631421"/>
    </source>
</evidence>
<dbReference type="PANTHER" id="PTHR45339">
    <property type="entry name" value="HYBRID SIGNAL TRANSDUCTION HISTIDINE KINASE J"/>
    <property type="match status" value="1"/>
</dbReference>
<dbReference type="SUPFAM" id="SSF52172">
    <property type="entry name" value="CheY-like"/>
    <property type="match status" value="1"/>
</dbReference>
<dbReference type="CDD" id="cd17546">
    <property type="entry name" value="REC_hyHK_CKI1_RcsC-like"/>
    <property type="match status" value="1"/>
</dbReference>
<dbReference type="Pfam" id="PF00072">
    <property type="entry name" value="Response_reg"/>
    <property type="match status" value="1"/>
</dbReference>
<dbReference type="RefSeq" id="WP_190351605.1">
    <property type="nucleotide sequence ID" value="NZ_JACJPY010000045.1"/>
</dbReference>
<dbReference type="EMBL" id="JACJPY010000045">
    <property type="protein sequence ID" value="MBD2151185.1"/>
    <property type="molecule type" value="Genomic_DNA"/>
</dbReference>
<evidence type="ECO:0000313" key="5">
    <source>
        <dbReference type="EMBL" id="MBD2151185.1"/>
    </source>
</evidence>